<evidence type="ECO:0000313" key="1">
    <source>
        <dbReference type="EMBL" id="MFM0008626.1"/>
    </source>
</evidence>
<dbReference type="Proteomes" id="UP001629230">
    <property type="component" value="Unassembled WGS sequence"/>
</dbReference>
<reference evidence="1 2" key="1">
    <citation type="journal article" date="2024" name="Chem. Sci.">
        <title>Discovery of megapolipeptins by genome mining of a Burkholderiales bacteria collection.</title>
        <authorList>
            <person name="Paulo B.S."/>
            <person name="Recchia M.J.J."/>
            <person name="Lee S."/>
            <person name="Fergusson C.H."/>
            <person name="Romanowski S.B."/>
            <person name="Hernandez A."/>
            <person name="Krull N."/>
            <person name="Liu D.Y."/>
            <person name="Cavanagh H."/>
            <person name="Bos A."/>
            <person name="Gray C.A."/>
            <person name="Murphy B.T."/>
            <person name="Linington R.G."/>
            <person name="Eustaquio A.S."/>
        </authorList>
    </citation>
    <scope>NUCLEOTIDE SEQUENCE [LARGE SCALE GENOMIC DNA]</scope>
    <source>
        <strain evidence="1 2">RL17-350-BIC-A</strain>
    </source>
</reference>
<organism evidence="1 2">
    <name type="scientific">Paraburkholderia dipogonis</name>
    <dbReference type="NCBI Taxonomy" id="1211383"/>
    <lineage>
        <taxon>Bacteria</taxon>
        <taxon>Pseudomonadati</taxon>
        <taxon>Pseudomonadota</taxon>
        <taxon>Betaproteobacteria</taxon>
        <taxon>Burkholderiales</taxon>
        <taxon>Burkholderiaceae</taxon>
        <taxon>Paraburkholderia</taxon>
    </lineage>
</organism>
<comment type="caution">
    <text evidence="1">The sequence shown here is derived from an EMBL/GenBank/DDBJ whole genome shotgun (WGS) entry which is preliminary data.</text>
</comment>
<gene>
    <name evidence="1" type="ORF">PQR57_48100</name>
</gene>
<proteinExistence type="predicted"/>
<protein>
    <submittedName>
        <fullName evidence="1">Uncharacterized protein</fullName>
    </submittedName>
</protein>
<accession>A0ABW9B9B0</accession>
<dbReference type="EMBL" id="JAQQEZ010000163">
    <property type="protein sequence ID" value="MFM0008626.1"/>
    <property type="molecule type" value="Genomic_DNA"/>
</dbReference>
<dbReference type="RefSeq" id="WP_408183726.1">
    <property type="nucleotide sequence ID" value="NZ_JAQQEZ010000163.1"/>
</dbReference>
<name>A0ABW9B9B0_9BURK</name>
<keyword evidence="2" id="KW-1185">Reference proteome</keyword>
<sequence length="41" mass="4689">MEPEQAPPAYTSLLLLSRSACWYFNRLVPKHQVLAQDTQSV</sequence>
<evidence type="ECO:0000313" key="2">
    <source>
        <dbReference type="Proteomes" id="UP001629230"/>
    </source>
</evidence>